<organism evidence="1 2">
    <name type="scientific">Trifolium pratense</name>
    <name type="common">Red clover</name>
    <dbReference type="NCBI Taxonomy" id="57577"/>
    <lineage>
        <taxon>Eukaryota</taxon>
        <taxon>Viridiplantae</taxon>
        <taxon>Streptophyta</taxon>
        <taxon>Embryophyta</taxon>
        <taxon>Tracheophyta</taxon>
        <taxon>Spermatophyta</taxon>
        <taxon>Magnoliopsida</taxon>
        <taxon>eudicotyledons</taxon>
        <taxon>Gunneridae</taxon>
        <taxon>Pentapetalae</taxon>
        <taxon>rosids</taxon>
        <taxon>fabids</taxon>
        <taxon>Fabales</taxon>
        <taxon>Fabaceae</taxon>
        <taxon>Papilionoideae</taxon>
        <taxon>50 kb inversion clade</taxon>
        <taxon>NPAAA clade</taxon>
        <taxon>Hologalegina</taxon>
        <taxon>IRL clade</taxon>
        <taxon>Trifolieae</taxon>
        <taxon>Trifolium</taxon>
    </lineage>
</organism>
<accession>A0ACB0LB02</accession>
<reference evidence="1" key="1">
    <citation type="submission" date="2023-10" db="EMBL/GenBank/DDBJ databases">
        <authorList>
            <person name="Rodriguez Cubillos JULIANA M."/>
            <person name="De Vega J."/>
        </authorList>
    </citation>
    <scope>NUCLEOTIDE SEQUENCE</scope>
</reference>
<dbReference type="EMBL" id="CASHSV030000513">
    <property type="protein sequence ID" value="CAJ2665813.1"/>
    <property type="molecule type" value="Genomic_DNA"/>
</dbReference>
<evidence type="ECO:0000313" key="2">
    <source>
        <dbReference type="Proteomes" id="UP001177021"/>
    </source>
</evidence>
<protein>
    <submittedName>
        <fullName evidence="1">Uncharacterized protein</fullName>
    </submittedName>
</protein>
<proteinExistence type="predicted"/>
<name>A0ACB0LB02_TRIPR</name>
<gene>
    <name evidence="1" type="ORF">MILVUS5_LOCUS30707</name>
</gene>
<evidence type="ECO:0000313" key="1">
    <source>
        <dbReference type="EMBL" id="CAJ2665813.1"/>
    </source>
</evidence>
<sequence length="1251" mass="141632">MDKQKGKMIEKIEEDDKPTSFVLELDMHSQQCAKNIKRVVRKFNGVESVEADVSRNRLTVIGKVDPYKVQDKLEHKFKKKVMLSMENIVYEAKSTNICSSTYPKQYQIDEKNEKLIERGAKIDDKPASFVLKLDLHCEGCAKKIKRTVRQFHGVESVEADVSSNRLTVFGKADPDKVQYQLAEKTKKKVVLSLENKLYEVFLSFRGEDTRESFTSHLNASLQNAGINVFMDEDSLQIGDQISTSLLQAIEESRISVIVFSRNYADSRWCLNELVKIMECQRTAGQIIVPVFYDVDPSEVRHQNGEFGKALQNLLNRISKEVKSPSEEEEDELLHSELSWREALRGAASISGFVVQKSKNESKAIKDIAKKITDLLDKTELFVAEKPVGVDSRVQEVIQLLDIQQSNGVLLLGMCGMGGIGKTTIAKAIYNEIGRNFEGRSFISKVREKNGGLVDLQEQLLFSTLKGTATKIQSIDSGKVLLKDMLCNKRVLIVLDDVDELEQLDALCGSHKWFGSGSRIIITTRDMHVLRGKGVDKVYSMKQMDLSESTELFSWHAFKQASPKEEFVGISRNVVMYSGGLPLALEILGCHLSATKVAEWKCVLEKLKRIPNHKVQKKLKISYDGLDDDYMKEIFLDIACFFIGMNQNDVIHILNACGFFAENGISVLVERSLVTINDKNQLGMHDLLRDMGREIVCNESRKEPEERSRLWFHEDVNGVLAGQTGTKSVEGLALKLPRDSAKCYSTKAFKEMKKIRLLQLSGVQLDGDFEYLSRNLRWLSWNGFPLSCIPTNFYQGNLVCIELENSNLKLMWKETPRMEKLKILNLSHSHYLKQTPDFSKMPNLEKLVLIDCPRLSKVSPSIGHLNKVLLINLEDCISLRSLPRSIYKLKSVKTLILSGCLMIDKLEEDIEQMESLTTLIANNTAIRRVPFSVVRSKNIGYISLCGYEGFSRDMFPSIIWSWMSPTTGLPSPFQRPTIISSICKYVPSLQSLWVKCNSELQLSQDATIILNALYATNYKELEPAATTSQVSNMTETSRLIQCCSTVHVSGSKQSFMSLLIQMGMNCQVTDILKEKLFQNIDVNGCGGCLLPDDSFPDWLSFSSEGSSVTFEVPHVEGRNLKTMMCVIYTFTPDNITSDGLKNVLVNNFTKATIELYKKEALVSFEDEEGQRVVSSIETGNKVEVAVVFENSFIVKNTKVYLVYEETIGKKKNKKKKNQTTKNQFLWYLKIFVLAIVFHFLQKLLDFIHSKVQ</sequence>
<dbReference type="Proteomes" id="UP001177021">
    <property type="component" value="Unassembled WGS sequence"/>
</dbReference>
<comment type="caution">
    <text evidence="1">The sequence shown here is derived from an EMBL/GenBank/DDBJ whole genome shotgun (WGS) entry which is preliminary data.</text>
</comment>
<keyword evidence="2" id="KW-1185">Reference proteome</keyword>